<keyword evidence="3" id="KW-1185">Reference proteome</keyword>
<evidence type="ECO:0000313" key="2">
    <source>
        <dbReference type="EMBL" id="KAK9865630.1"/>
    </source>
</evidence>
<dbReference type="Proteomes" id="UP001485043">
    <property type="component" value="Unassembled WGS sequence"/>
</dbReference>
<organism evidence="2 3">
    <name type="scientific">Apatococcus fuscideae</name>
    <dbReference type="NCBI Taxonomy" id="2026836"/>
    <lineage>
        <taxon>Eukaryota</taxon>
        <taxon>Viridiplantae</taxon>
        <taxon>Chlorophyta</taxon>
        <taxon>core chlorophytes</taxon>
        <taxon>Trebouxiophyceae</taxon>
        <taxon>Chlorellales</taxon>
        <taxon>Chlorellaceae</taxon>
        <taxon>Apatococcus</taxon>
    </lineage>
</organism>
<comment type="caution">
    <text evidence="2">The sequence shown here is derived from an EMBL/GenBank/DDBJ whole genome shotgun (WGS) entry which is preliminary data.</text>
</comment>
<evidence type="ECO:0000313" key="3">
    <source>
        <dbReference type="Proteomes" id="UP001485043"/>
    </source>
</evidence>
<evidence type="ECO:0000256" key="1">
    <source>
        <dbReference type="SAM" id="MobiDB-lite"/>
    </source>
</evidence>
<reference evidence="2 3" key="1">
    <citation type="journal article" date="2024" name="Nat. Commun.">
        <title>Phylogenomics reveals the evolutionary origins of lichenization in chlorophyte algae.</title>
        <authorList>
            <person name="Puginier C."/>
            <person name="Libourel C."/>
            <person name="Otte J."/>
            <person name="Skaloud P."/>
            <person name="Haon M."/>
            <person name="Grisel S."/>
            <person name="Petersen M."/>
            <person name="Berrin J.G."/>
            <person name="Delaux P.M."/>
            <person name="Dal Grande F."/>
            <person name="Keller J."/>
        </authorList>
    </citation>
    <scope>NUCLEOTIDE SEQUENCE [LARGE SCALE GENOMIC DNA]</scope>
    <source>
        <strain evidence="2 3">SAG 2523</strain>
    </source>
</reference>
<gene>
    <name evidence="2" type="ORF">WJX84_001928</name>
</gene>
<sequence length="153" mass="16491">MPKSVKRSAGKKATLPPLLTDKATLDAFGVQVNELIQNFLGARCLVLGVRDARTNQQQDDLPASKRLWVKYACGLEGPIDGLESAVVRRYAKCSALEQVQMELARLRQSYKDLKPFKVARRSSSSGGTGKAKGASKPGAASKTKATSKAKKTK</sequence>
<accession>A0AAW1T7V5</accession>
<dbReference type="EMBL" id="JALJOV010000231">
    <property type="protein sequence ID" value="KAK9865630.1"/>
    <property type="molecule type" value="Genomic_DNA"/>
</dbReference>
<dbReference type="AlphaFoldDB" id="A0AAW1T7V5"/>
<feature type="compositionally biased region" description="Low complexity" evidence="1">
    <location>
        <begin position="131"/>
        <end position="144"/>
    </location>
</feature>
<feature type="region of interest" description="Disordered" evidence="1">
    <location>
        <begin position="117"/>
        <end position="153"/>
    </location>
</feature>
<proteinExistence type="predicted"/>
<protein>
    <submittedName>
        <fullName evidence="2">Uncharacterized protein</fullName>
    </submittedName>
</protein>
<name>A0AAW1T7V5_9CHLO</name>